<protein>
    <recommendedName>
        <fullName evidence="3">DUF91 domain-containing protein</fullName>
    </recommendedName>
</protein>
<gene>
    <name evidence="1" type="ORF">BCL64_113105</name>
</gene>
<organism evidence="1 2">
    <name type="scientific">Halomonas ventosae</name>
    <dbReference type="NCBI Taxonomy" id="229007"/>
    <lineage>
        <taxon>Bacteria</taxon>
        <taxon>Pseudomonadati</taxon>
        <taxon>Pseudomonadota</taxon>
        <taxon>Gammaproteobacteria</taxon>
        <taxon>Oceanospirillales</taxon>
        <taxon>Halomonadaceae</taxon>
        <taxon>Halomonas</taxon>
    </lineage>
</organism>
<dbReference type="InterPro" id="IPR011856">
    <property type="entry name" value="tRNA_endonuc-like_dom_sf"/>
</dbReference>
<keyword evidence="2" id="KW-1185">Reference proteome</keyword>
<reference evidence="1 2" key="1">
    <citation type="submission" date="2018-03" db="EMBL/GenBank/DDBJ databases">
        <title>Comparative analysis of microorganisms from saline springs in Andes Mountain Range, Colombia.</title>
        <authorList>
            <person name="Rubin E."/>
        </authorList>
    </citation>
    <scope>NUCLEOTIDE SEQUENCE [LARGE SCALE GENOMIC DNA]</scope>
    <source>
        <strain evidence="1 2">USBA 854</strain>
    </source>
</reference>
<name>A0A2T0VI18_9GAMM</name>
<evidence type="ECO:0008006" key="3">
    <source>
        <dbReference type="Google" id="ProtNLM"/>
    </source>
</evidence>
<proteinExistence type="predicted"/>
<dbReference type="Gene3D" id="3.40.1350.10">
    <property type="match status" value="1"/>
</dbReference>
<comment type="caution">
    <text evidence="1">The sequence shown here is derived from an EMBL/GenBank/DDBJ whole genome shotgun (WGS) entry which is preliminary data.</text>
</comment>
<evidence type="ECO:0000313" key="1">
    <source>
        <dbReference type="EMBL" id="PRY69866.1"/>
    </source>
</evidence>
<evidence type="ECO:0000313" key="2">
    <source>
        <dbReference type="Proteomes" id="UP000239896"/>
    </source>
</evidence>
<dbReference type="AlphaFoldDB" id="A0A2T0VI18"/>
<dbReference type="EMBL" id="PVTM01000013">
    <property type="protein sequence ID" value="PRY69866.1"/>
    <property type="molecule type" value="Genomic_DNA"/>
</dbReference>
<sequence>MPTYGNILLRQDENGAFTTARRAPLGFTDGRNEAWLRDLLADNPDLLPIEEVDPSFAPLVPLCTELSTEAGPVDAVFISPSGRLTLVECKLWRNPEARRKVIAQILDYTRAVSQWSYADLQRRVAAATGRKGNVPFEAARELQPDLDEAAFVDATARV</sequence>
<dbReference type="GO" id="GO:0003676">
    <property type="term" value="F:nucleic acid binding"/>
    <property type="evidence" value="ECO:0007669"/>
    <property type="project" value="InterPro"/>
</dbReference>
<dbReference type="Proteomes" id="UP000239896">
    <property type="component" value="Unassembled WGS sequence"/>
</dbReference>
<dbReference type="RefSeq" id="WP_219904837.1">
    <property type="nucleotide sequence ID" value="NZ_PVTM01000013.1"/>
</dbReference>
<accession>A0A2T0VI18</accession>